<sequence length="1045" mass="113479">MKKSIIIGIMILMLVLLASCVQNVKVKAKPDLGVPVSATSIAVSDFTVGIEDGIKSVLPGAEIITVDGTKAIRYATGLVVDGGESFKEIDSFSTSIIQEISIPSIDDIDPINIEVPSMDFDPQSITMNLPDLGSTPESTQANIGAISIPEGVSLPSTTLYVPVVSNESREANTTLTSDTFSKLYFSQGNLVFHATNNSITTDATIEIIVENSDGTKLRTGSVQVAANTTDQEIDIDLTDKMLTSSITLTLSVTYGDGNDDGTKTLDVTLNGFSPDTKIKAAEGIEFETGKSITQEINPGFGSTKFSTVTISGSFDVGIQFPSTWQNISTEYEATIVYSYSNDTKEILIAHKDVSENGPLNFDNVSIPYDANGVFKFTVDSTYTNESGQKANVNFEDSPTFTITPDITINSIEGFEVENTQTMDLPDEIESVTFMSGSFELKITDTKIASIVASFEYNKGDGTTDKVYFNVEDTGEATLNLAGITMSGNLSVDATVLIDKISLDFDSGNSDTLNAEVNFSEPKISRVTVNKEIKQDIPIPEDIKSVIFGSGTIEITLLNAKFTGISGNLIYQTNSTPLQLTSEGSATIDMTDLELGAPSAEINITSIAIESDAGISLGDNITANVELKEPKIKHVEIKSSDSMDISESQFVDFAGLKEVLNSITFTDPSTILIEWDNKLPVDINSKIAIPELNVNDQFVISGESSKVINFSGEVNLDNGLNFTFEASPQNYDGEVLTIDISNEDDYLEMGSKYTLEATVSLDYNLNASVKPINTNIITEDNPLNFEIPISEETTLTLNDIELDGFSAKILGNIPQDLVSANNKITLTATYTVDNVKKVKSVDVVLDKTNIEKDITDFLLEVLKGKDVVMSMKSNDITANITSLNNFKFSFKIDMTVPLSFTILGNEPLTLLEIKGENDVLGRDENSESDDTLINSILGDDGSIKIHIKYNNTSGLSPEVILIGRNKFDKQLMKKTFTLKDGSHEDVIEIKSEDIKTIMNTIPYYLDTKVQINPGDLQSFLDNGKVDIKIWLEVKTDVDMDLMEGGE</sequence>
<dbReference type="OrthoDB" id="49596at2"/>
<name>H2J724_MARPK</name>
<dbReference type="EMBL" id="CP003257">
    <property type="protein sequence ID" value="AEX86394.1"/>
    <property type="molecule type" value="Genomic_DNA"/>
</dbReference>
<reference evidence="2" key="2">
    <citation type="submission" date="2012-01" db="EMBL/GenBank/DDBJ databases">
        <title>Complete sequence of chromosome of Marinitoga piezophila KA3.</title>
        <authorList>
            <person name="Lucas S."/>
            <person name="Han J."/>
            <person name="Lapidus A."/>
            <person name="Cheng J.-F."/>
            <person name="Goodwin L."/>
            <person name="Pitluck S."/>
            <person name="Peters L."/>
            <person name="Mikhailova N."/>
            <person name="Teshima H."/>
            <person name="Detter J.C."/>
            <person name="Han C."/>
            <person name="Tapia R."/>
            <person name="Land M."/>
            <person name="Hauser L."/>
            <person name="Kyrpides N."/>
            <person name="Ivanova N."/>
            <person name="Pagani I."/>
            <person name="Jebbar M."/>
            <person name="Vannier P."/>
            <person name="Oger P."/>
            <person name="Cario A."/>
            <person name="Bartlett D."/>
            <person name="Noll K.M."/>
            <person name="Woyke T."/>
        </authorList>
    </citation>
    <scope>NUCLEOTIDE SEQUENCE [LARGE SCALE GENOMIC DNA]</scope>
    <source>
        <strain evidence="2">DSM 14283 / JCM 11233 / KA3</strain>
    </source>
</reference>
<dbReference type="STRING" id="443254.Marpi_2018"/>
<evidence type="ECO:0000313" key="1">
    <source>
        <dbReference type="EMBL" id="AEX86394.1"/>
    </source>
</evidence>
<dbReference type="PROSITE" id="PS51257">
    <property type="entry name" value="PROKAR_LIPOPROTEIN"/>
    <property type="match status" value="1"/>
</dbReference>
<organism evidence="1 2">
    <name type="scientific">Marinitoga piezophila (strain DSM 14283 / JCM 11233 / KA3)</name>
    <dbReference type="NCBI Taxonomy" id="443254"/>
    <lineage>
        <taxon>Bacteria</taxon>
        <taxon>Thermotogati</taxon>
        <taxon>Thermotogota</taxon>
        <taxon>Thermotogae</taxon>
        <taxon>Petrotogales</taxon>
        <taxon>Petrotogaceae</taxon>
        <taxon>Marinitoga</taxon>
    </lineage>
</organism>
<dbReference type="HOGENOM" id="CLU_291843_0_0_0"/>
<dbReference type="RefSeq" id="WP_014297464.1">
    <property type="nucleotide sequence ID" value="NC_016751.1"/>
</dbReference>
<gene>
    <name evidence="1" type="ordered locus">Marpi_2018</name>
</gene>
<reference evidence="1 2" key="1">
    <citation type="journal article" date="2012" name="J. Bacteriol.">
        <title>Complete Genome Sequence of the Thermophilic, Piezophilic, Heterotrophic Bacterium Marinitoga piezophila KA3.</title>
        <authorList>
            <person name="Lucas S."/>
            <person name="Han J."/>
            <person name="Lapidus A."/>
            <person name="Cheng J.F."/>
            <person name="Goodwin L.A."/>
            <person name="Pitluck S."/>
            <person name="Peters L."/>
            <person name="Mikhailova N."/>
            <person name="Teshima H."/>
            <person name="Detter J.C."/>
            <person name="Han C."/>
            <person name="Tapia R."/>
            <person name="Land M."/>
            <person name="Hauser L."/>
            <person name="Kyrpides N.C."/>
            <person name="Ivanova N."/>
            <person name="Pagani I."/>
            <person name="Vannier P."/>
            <person name="Oger P."/>
            <person name="Bartlett D.H."/>
            <person name="Noll K.M."/>
            <person name="Woyke T."/>
            <person name="Jebbar M."/>
        </authorList>
    </citation>
    <scope>NUCLEOTIDE SEQUENCE [LARGE SCALE GENOMIC DNA]</scope>
    <source>
        <strain evidence="2">DSM 14283 / JCM 11233 / KA3</strain>
    </source>
</reference>
<dbReference type="KEGG" id="mpz:Marpi_2018"/>
<dbReference type="AlphaFoldDB" id="H2J724"/>
<evidence type="ECO:0000313" key="2">
    <source>
        <dbReference type="Proteomes" id="UP000007161"/>
    </source>
</evidence>
<proteinExistence type="predicted"/>
<dbReference type="Proteomes" id="UP000007161">
    <property type="component" value="Chromosome"/>
</dbReference>
<protein>
    <submittedName>
        <fullName evidence="1">Uncharacterized protein</fullName>
    </submittedName>
</protein>
<keyword evidence="2" id="KW-1185">Reference proteome</keyword>
<accession>H2J724</accession>